<proteinExistence type="inferred from homology"/>
<evidence type="ECO:0000256" key="1">
    <source>
        <dbReference type="ARBA" id="ARBA00022801"/>
    </source>
</evidence>
<dbReference type="AlphaFoldDB" id="A0A0K1ENY0"/>
<organism evidence="5 6">
    <name type="scientific">Chondromyces crocatus</name>
    <dbReference type="NCBI Taxonomy" id="52"/>
    <lineage>
        <taxon>Bacteria</taxon>
        <taxon>Pseudomonadati</taxon>
        <taxon>Myxococcota</taxon>
        <taxon>Polyangia</taxon>
        <taxon>Polyangiales</taxon>
        <taxon>Polyangiaceae</taxon>
        <taxon>Chondromyces</taxon>
    </lineage>
</organism>
<evidence type="ECO:0000313" key="6">
    <source>
        <dbReference type="Proteomes" id="UP000067626"/>
    </source>
</evidence>
<dbReference type="PROSITE" id="PS51257">
    <property type="entry name" value="PROKAR_LIPOPROTEIN"/>
    <property type="match status" value="1"/>
</dbReference>
<keyword evidence="6" id="KW-1185">Reference proteome</keyword>
<dbReference type="KEGG" id="ccro:CMC5_065880"/>
<evidence type="ECO:0000313" key="5">
    <source>
        <dbReference type="EMBL" id="AKT42362.1"/>
    </source>
</evidence>
<keyword evidence="2 3" id="KW-0326">Glycosidase</keyword>
<evidence type="ECO:0000256" key="2">
    <source>
        <dbReference type="ARBA" id="ARBA00023295"/>
    </source>
</evidence>
<dbReference type="InterPro" id="IPR001547">
    <property type="entry name" value="Glyco_hydro_5"/>
</dbReference>
<comment type="similarity">
    <text evidence="3">Belongs to the glycosyl hydrolase 5 (cellulase A) family.</text>
</comment>
<keyword evidence="1 3" id="KW-0378">Hydrolase</keyword>
<dbReference type="PANTHER" id="PTHR31263:SF0">
    <property type="entry name" value="CELLULASE FAMILY PROTEIN (AFU_ORTHOLOGUE AFUA_5G14560)"/>
    <property type="match status" value="1"/>
</dbReference>
<dbReference type="PANTHER" id="PTHR31263">
    <property type="entry name" value="CELLULASE FAMILY PROTEIN (AFU_ORTHOLOGUE AFUA_5G14560)"/>
    <property type="match status" value="1"/>
</dbReference>
<dbReference type="InterPro" id="IPR017853">
    <property type="entry name" value="GH"/>
</dbReference>
<dbReference type="EMBL" id="CP012159">
    <property type="protein sequence ID" value="AKT42362.1"/>
    <property type="molecule type" value="Genomic_DNA"/>
</dbReference>
<evidence type="ECO:0000256" key="3">
    <source>
        <dbReference type="RuleBase" id="RU361153"/>
    </source>
</evidence>
<dbReference type="GO" id="GO:0000272">
    <property type="term" value="P:polysaccharide catabolic process"/>
    <property type="evidence" value="ECO:0007669"/>
    <property type="project" value="InterPro"/>
</dbReference>
<dbReference type="STRING" id="52.CMC5_065880"/>
<dbReference type="Pfam" id="PF00150">
    <property type="entry name" value="Cellulase"/>
    <property type="match status" value="1"/>
</dbReference>
<gene>
    <name evidence="5" type="ORF">CMC5_065880</name>
</gene>
<name>A0A0K1ENY0_CHOCO</name>
<dbReference type="GO" id="GO:0004553">
    <property type="term" value="F:hydrolase activity, hydrolyzing O-glycosyl compounds"/>
    <property type="evidence" value="ECO:0007669"/>
    <property type="project" value="InterPro"/>
</dbReference>
<dbReference type="RefSeq" id="WP_050434002.1">
    <property type="nucleotide sequence ID" value="NZ_CP012159.1"/>
</dbReference>
<reference evidence="5 6" key="1">
    <citation type="submission" date="2015-07" db="EMBL/GenBank/DDBJ databases">
        <title>Genome analysis of myxobacterium Chondromyces crocatus Cm c5 reveals a high potential for natural compound synthesis and the genetic basis for the loss of fruiting body formation.</title>
        <authorList>
            <person name="Zaburannyi N."/>
            <person name="Bunk B."/>
            <person name="Maier J."/>
            <person name="Overmann J."/>
            <person name="Mueller R."/>
        </authorList>
    </citation>
    <scope>NUCLEOTIDE SEQUENCE [LARGE SCALE GENOMIC DNA]</scope>
    <source>
        <strain evidence="5 6">Cm c5</strain>
    </source>
</reference>
<sequence length="414" mass="44772">MKQLVFFALGLALCACGGQMEDPPGGGAIGGNPGVGGSGGDVGRPGELPALPLRILGRWILDGDGTRFKLASVNWYGAEKRDHVPAGLERAHRSDIARRIRRMGVNSVRLPWSNELVETDPVVGDEVIAANLDLGGRRALEVLDAVIEALAAEGLVVILDNHSSDTDACCDETDGNGLWYTSTYTEERWLASWRAIVTRYLDQPAVVAAELRNALRPANGVTPVWGGGDPATDWHAAVQRGGNAVLEINPDLLVVVQALDGASDLRAAGTLPVQLAVENRLVYAVHDDQRFYPGVNTPEDLTGPLEDHWGHLLAYDQPNKAPIWMNEFSTCHTSVTCVNDESGRGLWFQSLLVYLSQNDVDWGYWALNGTQARGMEGTFGEEDTNGLLDTFWRAPASLDLLVQLQLLIPPNQGP</sequence>
<protein>
    <recommendedName>
        <fullName evidence="4">Glycoside hydrolase family 5 domain-containing protein</fullName>
    </recommendedName>
</protein>
<accession>A0A0K1ENY0</accession>
<evidence type="ECO:0000259" key="4">
    <source>
        <dbReference type="Pfam" id="PF00150"/>
    </source>
</evidence>
<dbReference type="Proteomes" id="UP000067626">
    <property type="component" value="Chromosome"/>
</dbReference>
<dbReference type="OrthoDB" id="1153097at2"/>
<dbReference type="Gene3D" id="3.20.20.80">
    <property type="entry name" value="Glycosidases"/>
    <property type="match status" value="1"/>
</dbReference>
<dbReference type="SUPFAM" id="SSF51445">
    <property type="entry name" value="(Trans)glycosidases"/>
    <property type="match status" value="1"/>
</dbReference>
<feature type="domain" description="Glycoside hydrolase family 5" evidence="4">
    <location>
        <begin position="74"/>
        <end position="369"/>
    </location>
</feature>